<evidence type="ECO:0000313" key="2">
    <source>
        <dbReference type="Proteomes" id="UP000183567"/>
    </source>
</evidence>
<protein>
    <submittedName>
        <fullName evidence="1">Uncharacterized protein</fullName>
    </submittedName>
</protein>
<dbReference type="GO" id="GO:0004497">
    <property type="term" value="F:monooxygenase activity"/>
    <property type="evidence" value="ECO:0007669"/>
    <property type="project" value="InterPro"/>
</dbReference>
<sequence>MVAVGEMLAGGLSLAFAPIGDTVRRMRRALHTHLQPKAAQEYEPLQMSEAKNMVLNILDDPSNFRNHTVT</sequence>
<proteinExistence type="predicted"/>
<organism evidence="1 2">
    <name type="scientific">Rhizopogon vesiculosus</name>
    <dbReference type="NCBI Taxonomy" id="180088"/>
    <lineage>
        <taxon>Eukaryota</taxon>
        <taxon>Fungi</taxon>
        <taxon>Dikarya</taxon>
        <taxon>Basidiomycota</taxon>
        <taxon>Agaricomycotina</taxon>
        <taxon>Agaricomycetes</taxon>
        <taxon>Agaricomycetidae</taxon>
        <taxon>Boletales</taxon>
        <taxon>Suillineae</taxon>
        <taxon>Rhizopogonaceae</taxon>
        <taxon>Rhizopogon</taxon>
    </lineage>
</organism>
<dbReference type="GO" id="GO:0016705">
    <property type="term" value="F:oxidoreductase activity, acting on paired donors, with incorporation or reduction of molecular oxygen"/>
    <property type="evidence" value="ECO:0007669"/>
    <property type="project" value="InterPro"/>
</dbReference>
<gene>
    <name evidence="1" type="ORF">AZE42_08435</name>
</gene>
<evidence type="ECO:0000313" key="1">
    <source>
        <dbReference type="EMBL" id="OJA08121.1"/>
    </source>
</evidence>
<reference evidence="1 2" key="1">
    <citation type="submission" date="2016-03" db="EMBL/GenBank/DDBJ databases">
        <title>Comparative genomics of the ectomycorrhizal sister species Rhizopogon vinicolor and Rhizopogon vesiculosus (Basidiomycota: Boletales) reveals a divergence of the mating type B locus.</title>
        <authorList>
            <person name="Mujic A.B."/>
            <person name="Kuo A."/>
            <person name="Tritt A."/>
            <person name="Lipzen A."/>
            <person name="Chen C."/>
            <person name="Johnson J."/>
            <person name="Sharma A."/>
            <person name="Barry K."/>
            <person name="Grigoriev I.V."/>
            <person name="Spatafora J.W."/>
        </authorList>
    </citation>
    <scope>NUCLEOTIDE SEQUENCE [LARGE SCALE GENOMIC DNA]</scope>
    <source>
        <strain evidence="1 2">AM-OR11-056</strain>
    </source>
</reference>
<dbReference type="SUPFAM" id="SSF48264">
    <property type="entry name" value="Cytochrome P450"/>
    <property type="match status" value="1"/>
</dbReference>
<accession>A0A1J8Q311</accession>
<keyword evidence="2" id="KW-1185">Reference proteome</keyword>
<dbReference type="AlphaFoldDB" id="A0A1J8Q311"/>
<dbReference type="Proteomes" id="UP000183567">
    <property type="component" value="Unassembled WGS sequence"/>
</dbReference>
<dbReference type="STRING" id="180088.A0A1J8Q311"/>
<dbReference type="OrthoDB" id="2789670at2759"/>
<dbReference type="Gene3D" id="1.10.630.10">
    <property type="entry name" value="Cytochrome P450"/>
    <property type="match status" value="1"/>
</dbReference>
<dbReference type="GO" id="GO:0020037">
    <property type="term" value="F:heme binding"/>
    <property type="evidence" value="ECO:0007669"/>
    <property type="project" value="InterPro"/>
</dbReference>
<comment type="caution">
    <text evidence="1">The sequence shown here is derived from an EMBL/GenBank/DDBJ whole genome shotgun (WGS) entry which is preliminary data.</text>
</comment>
<dbReference type="EMBL" id="LVVM01006427">
    <property type="protein sequence ID" value="OJA08121.1"/>
    <property type="molecule type" value="Genomic_DNA"/>
</dbReference>
<dbReference type="GO" id="GO:0005506">
    <property type="term" value="F:iron ion binding"/>
    <property type="evidence" value="ECO:0007669"/>
    <property type="project" value="InterPro"/>
</dbReference>
<dbReference type="InterPro" id="IPR036396">
    <property type="entry name" value="Cyt_P450_sf"/>
</dbReference>
<name>A0A1J8Q311_9AGAM</name>